<dbReference type="Pfam" id="PF00619">
    <property type="entry name" value="CARD"/>
    <property type="match status" value="1"/>
</dbReference>
<accession>A0A9W2Z0A3</accession>
<dbReference type="PANTHER" id="PTHR16155:SF19">
    <property type="entry name" value="DED DOMAIN-CONTAINING PROTEIN"/>
    <property type="match status" value="1"/>
</dbReference>
<name>A0A9W2Z0A3_BIOGL</name>
<dbReference type="SUPFAM" id="SSF48452">
    <property type="entry name" value="TPR-like"/>
    <property type="match status" value="1"/>
</dbReference>
<dbReference type="InterPro" id="IPR001315">
    <property type="entry name" value="CARD"/>
</dbReference>
<dbReference type="InterPro" id="IPR011029">
    <property type="entry name" value="DEATH-like_dom_sf"/>
</dbReference>
<dbReference type="OrthoDB" id="6127728at2759"/>
<sequence length="1800" mass="208793">MKATHWEIIQKNWTTLLNDVQAEDISNILFENKVFSHEDNENITKGKTTCKKMEKLLQILRNKPAPVNAFEKFLEALKKDDCYSHIVEALEKTPVTSNSQFVTKGDPTELEEPVRKVLLRHYVNQPGKTKLIDIIETLQQNVKCHGGYNWKKEKLSDFIGQVFATVTVIPELVPSCKKKVLFVKDLITVEQFNKTVDVKKDTANVQIEQKPNTLKDVTEKETISTLESADSLKISKYDPEELKNFLRSYFEKKRIKSDIPTVFEEQQITGEIFISLTDSNIKEICPSASYGALSILRNLISTLNSEDPTHQLSLDQNINLNSVPEKHRDFNTDVHDNFNYIQGRIIDIKKSQVKRKLLPLPYFCLLEEADFQESEESALQMLSSKVIQFTSACLNNSQDGTVYFGIDPETGFIKGLPVQKEEVINSLSYYIDRAFPEVNLKHLVNATTRPPAFIPVFDSSFNSTGKFVIEVDVVATSGCVQNTKVRTKLKNLSYLPASAKKSRKCGYFTFDEHGDPTLVYHDKLDEFFTQVEIAAKLRKAEEETVQLNRPENRRQKLLNLLTGGREKLDDVIYPFILLSTVDAKMDKNYILKNMMFIKHLDTDVIFDFDSTGSSKGIYHCYNTLLGELMTVLTLDNFSNPENSKFIDNIDTDKIPWVFCNGYEPSSIKPLSPTEWNKQIRAAFQKALKHFEKNRSADRILIIICLFSKDYETMLEGCEEVLTSFPNQWVVYAETEHIAKMWKKEMIQRKKVDEKDASDRFVVGMTWEQINDTIEQVTTHADAHGCILPQAVGSFTKPIPEKKLKSWCDIELLSSSDPEVSEDISKKVLEKFYKGESVDWLNFWFEGQVLQRSHHIKLSNLVKEALTEEAESKVSTVIIFHHPGSGATTSAKFVLWELRKQYRCCVTRRITEDTIQQLIEIRNFNEPSSSPKPVLILVDNEDEDKYRQLKQNLELKCKHLNRENSDISKVFFTMLFCIRKASLPQQILDHQMLLEQKLTKQEQKIFGKKHKQLTSEYEKNKENIDPKYLISFNILKNDFRPEYIHKSVKDFIKGVKDEKERTLLSYIALLNKFDPQFRSIPVSCFDAVFRNRFEINIKAPETLKRGTNWEANLSQAVQVLLSISPQKKTGASDARISLRVLHRLVADSLLDNLITDKNSLSDIMLSLINSIIFDHDTEDFMHLENIVRDIMKRREFNQNDGKKEMFSPFITQVNKDSGDEVSIKLLCDFFERNLDPFIAQQIARFYYYLKNWDKAESYAQKATELKPKCAFLWDTFGQVYKAQLMDETEKTKRTMDINKRHENNFVKRLIILAKKAIFYFKKVQELTEENPFDINENNVAGYFGELKTQIMFLRLLERCQCFKNRNHLMKCLANKDFSENCFRFLNSDEKAFLSELEDNCMNTLRVLDEQYLQVREDAQFDVAVYSGTFGRELQTLVSLMFKFHDYFGAPKDFSYIKKLPEPKASLHRWRIALKHGAMSLNLLLRFRAEAIENDVDSDTQLGKNLKTIYNIMLPNLASECCEFDYLLAMLNAVTLIVVQGLTTSICENLSYSQVLDWTKKLLECKQPNEKRPYVEPYMYFVMFHFPSEKRNAFLTCTLKKLEETCEKWRKAYAEKFRDAEAKTLFYLAKNNLLMDLVHSDTFPMDGRDNWDHPEMRKYLVLYSGTVEIGGKKVSVKITKDNNTLYLTIPTSYTVKKSLWQKETYFFIGFSFSGPKAYGIPQEPPDDVVQDVPMSGKYLMKEKSSSFRALNYDHQRNFPQLSGVSKIINLKRKLDTNQELNDDELQDAWEDHVTDALMDWHD</sequence>
<organism evidence="3 4">
    <name type="scientific">Biomphalaria glabrata</name>
    <name type="common">Bloodfluke planorb</name>
    <name type="synonym">Freshwater snail</name>
    <dbReference type="NCBI Taxonomy" id="6526"/>
    <lineage>
        <taxon>Eukaryota</taxon>
        <taxon>Metazoa</taxon>
        <taxon>Spiralia</taxon>
        <taxon>Lophotrochozoa</taxon>
        <taxon>Mollusca</taxon>
        <taxon>Gastropoda</taxon>
        <taxon>Heterobranchia</taxon>
        <taxon>Euthyneura</taxon>
        <taxon>Panpulmonata</taxon>
        <taxon>Hygrophila</taxon>
        <taxon>Lymnaeoidea</taxon>
        <taxon>Planorbidae</taxon>
        <taxon>Biomphalaria</taxon>
    </lineage>
</organism>
<keyword evidence="3" id="KW-1185">Reference proteome</keyword>
<dbReference type="InterPro" id="IPR011990">
    <property type="entry name" value="TPR-like_helical_dom_sf"/>
</dbReference>
<dbReference type="GO" id="GO:0042981">
    <property type="term" value="P:regulation of apoptotic process"/>
    <property type="evidence" value="ECO:0007669"/>
    <property type="project" value="InterPro"/>
</dbReference>
<reference evidence="4" key="1">
    <citation type="submission" date="2025-08" db="UniProtKB">
        <authorList>
            <consortium name="RefSeq"/>
        </authorList>
    </citation>
    <scope>IDENTIFICATION</scope>
</reference>
<evidence type="ECO:0000259" key="2">
    <source>
        <dbReference type="PROSITE" id="PS50209"/>
    </source>
</evidence>
<evidence type="ECO:0000313" key="3">
    <source>
        <dbReference type="Proteomes" id="UP001165740"/>
    </source>
</evidence>
<dbReference type="PROSITE" id="PS50209">
    <property type="entry name" value="CARD"/>
    <property type="match status" value="1"/>
</dbReference>
<dbReference type="GO" id="GO:0005737">
    <property type="term" value="C:cytoplasm"/>
    <property type="evidence" value="ECO:0007669"/>
    <property type="project" value="TreeGrafter"/>
</dbReference>
<dbReference type="CDD" id="cd01671">
    <property type="entry name" value="CARD"/>
    <property type="match status" value="1"/>
</dbReference>
<dbReference type="Gene3D" id="1.10.533.10">
    <property type="entry name" value="Death Domain, Fas"/>
    <property type="match status" value="1"/>
</dbReference>
<dbReference type="PANTHER" id="PTHR16155">
    <property type="entry name" value="DED DOMAIN-CONTAINING PROTEIN"/>
    <property type="match status" value="1"/>
</dbReference>
<dbReference type="GeneID" id="106055689"/>
<dbReference type="OMA" id="SQIYQRW"/>
<evidence type="ECO:0000313" key="4">
    <source>
        <dbReference type="RefSeq" id="XP_055868381.1"/>
    </source>
</evidence>
<dbReference type="SUPFAM" id="SSF47986">
    <property type="entry name" value="DEATH domain"/>
    <property type="match status" value="1"/>
</dbReference>
<feature type="coiled-coil region" evidence="1">
    <location>
        <begin position="942"/>
        <end position="969"/>
    </location>
</feature>
<dbReference type="Proteomes" id="UP001165740">
    <property type="component" value="Chromosome 15"/>
</dbReference>
<protein>
    <submittedName>
        <fullName evidence="4">Sterile alpha motif domain-containing protein 9-like</fullName>
    </submittedName>
</protein>
<feature type="coiled-coil region" evidence="1">
    <location>
        <begin position="1590"/>
        <end position="1617"/>
    </location>
</feature>
<evidence type="ECO:0000256" key="1">
    <source>
        <dbReference type="SAM" id="Coils"/>
    </source>
</evidence>
<feature type="domain" description="CARD" evidence="2">
    <location>
        <begin position="1"/>
        <end position="81"/>
    </location>
</feature>
<dbReference type="Gene3D" id="1.25.40.10">
    <property type="entry name" value="Tetratricopeptide repeat domain"/>
    <property type="match status" value="1"/>
</dbReference>
<keyword evidence="1" id="KW-0175">Coiled coil</keyword>
<gene>
    <name evidence="4" type="primary">LOC106055689</name>
</gene>
<dbReference type="RefSeq" id="XP_055868381.1">
    <property type="nucleotide sequence ID" value="XM_056012406.1"/>
</dbReference>
<proteinExistence type="predicted"/>